<gene>
    <name evidence="2" type="ORF">GCM10022406_13500</name>
</gene>
<dbReference type="Proteomes" id="UP001499909">
    <property type="component" value="Unassembled WGS sequence"/>
</dbReference>
<dbReference type="RefSeq" id="WP_345111852.1">
    <property type="nucleotide sequence ID" value="NZ_BAABDH010000021.1"/>
</dbReference>
<name>A0ABP7MSJ5_9BACT</name>
<evidence type="ECO:0000256" key="1">
    <source>
        <dbReference type="SAM" id="SignalP"/>
    </source>
</evidence>
<reference evidence="3" key="1">
    <citation type="journal article" date="2019" name="Int. J. Syst. Evol. Microbiol.">
        <title>The Global Catalogue of Microorganisms (GCM) 10K type strain sequencing project: providing services to taxonomists for standard genome sequencing and annotation.</title>
        <authorList>
            <consortium name="The Broad Institute Genomics Platform"/>
            <consortium name="The Broad Institute Genome Sequencing Center for Infectious Disease"/>
            <person name="Wu L."/>
            <person name="Ma J."/>
        </authorList>
    </citation>
    <scope>NUCLEOTIDE SEQUENCE [LARGE SCALE GENOMIC DNA]</scope>
    <source>
        <strain evidence="3">JCM 17214</strain>
    </source>
</reference>
<protein>
    <recommendedName>
        <fullName evidence="4">Type 1 periplasmic binding fold superfamily protein</fullName>
    </recommendedName>
</protein>
<feature type="chain" id="PRO_5046060623" description="Type 1 periplasmic binding fold superfamily protein" evidence="1">
    <location>
        <begin position="31"/>
        <end position="197"/>
    </location>
</feature>
<evidence type="ECO:0008006" key="4">
    <source>
        <dbReference type="Google" id="ProtNLM"/>
    </source>
</evidence>
<dbReference type="EMBL" id="BAABDH010000021">
    <property type="protein sequence ID" value="GAA3929326.1"/>
    <property type="molecule type" value="Genomic_DNA"/>
</dbReference>
<keyword evidence="3" id="KW-1185">Reference proteome</keyword>
<evidence type="ECO:0000313" key="2">
    <source>
        <dbReference type="EMBL" id="GAA3929326.1"/>
    </source>
</evidence>
<organism evidence="2 3">
    <name type="scientific">Hymenobacter algoricola</name>
    <dbReference type="NCBI Taxonomy" id="486267"/>
    <lineage>
        <taxon>Bacteria</taxon>
        <taxon>Pseudomonadati</taxon>
        <taxon>Bacteroidota</taxon>
        <taxon>Cytophagia</taxon>
        <taxon>Cytophagales</taxon>
        <taxon>Hymenobacteraceae</taxon>
        <taxon>Hymenobacter</taxon>
    </lineage>
</organism>
<comment type="caution">
    <text evidence="2">The sequence shown here is derived from an EMBL/GenBank/DDBJ whole genome shotgun (WGS) entry which is preliminary data.</text>
</comment>
<keyword evidence="1" id="KW-0732">Signal</keyword>
<dbReference type="PROSITE" id="PS51257">
    <property type="entry name" value="PROKAR_LIPOPROTEIN"/>
    <property type="match status" value="1"/>
</dbReference>
<sequence length="197" mass="20625">MKITTSTPNRFQLSAKPLVALLLALPLAFSACKNDDDEPEPEEDNELITTVTYALTPAGGSTAPAATITWEDLDGAGGAAPVITGGPLALRANTTYTGTITLLDKTKNPVANITEEVATEKEDHLFFYDPTPAGLLTVTRTDRDANNREVGLVTRLLTTTAATGSLKITLRHQPGVKDGTAGPGDVDVEATVPVAVQ</sequence>
<feature type="signal peptide" evidence="1">
    <location>
        <begin position="1"/>
        <end position="30"/>
    </location>
</feature>
<evidence type="ECO:0000313" key="3">
    <source>
        <dbReference type="Proteomes" id="UP001499909"/>
    </source>
</evidence>
<proteinExistence type="predicted"/>
<accession>A0ABP7MSJ5</accession>